<feature type="transmembrane region" description="Helical" evidence="17">
    <location>
        <begin position="491"/>
        <end position="512"/>
    </location>
</feature>
<evidence type="ECO:0000256" key="6">
    <source>
        <dbReference type="ARBA" id="ARBA00022970"/>
    </source>
</evidence>
<dbReference type="AlphaFoldDB" id="A0ABD0TDU2"/>
<protein>
    <recommendedName>
        <fullName evidence="15">Transporter</fullName>
    </recommendedName>
</protein>
<dbReference type="PROSITE" id="PS50267">
    <property type="entry name" value="NA_NEUROTRAN_SYMP_3"/>
    <property type="match status" value="1"/>
</dbReference>
<feature type="transmembrane region" description="Helical" evidence="17">
    <location>
        <begin position="575"/>
        <end position="596"/>
    </location>
</feature>
<dbReference type="PANTHER" id="PTHR11616:SF321">
    <property type="entry name" value="SODIUM-DEPENDENT NUTRIENT AMINO ACID TRANSPORTER 1-RELATED"/>
    <property type="match status" value="1"/>
</dbReference>
<dbReference type="GO" id="GO:0006814">
    <property type="term" value="P:sodium ion transport"/>
    <property type="evidence" value="ECO:0007669"/>
    <property type="project" value="UniProtKB-KW"/>
</dbReference>
<evidence type="ECO:0000256" key="16">
    <source>
        <dbReference type="SAM" id="MobiDB-lite"/>
    </source>
</evidence>
<feature type="transmembrane region" description="Helical" evidence="17">
    <location>
        <begin position="113"/>
        <end position="132"/>
    </location>
</feature>
<dbReference type="PROSITE" id="PS00754">
    <property type="entry name" value="NA_NEUROTRAN_SYMP_2"/>
    <property type="match status" value="1"/>
</dbReference>
<dbReference type="Pfam" id="PF00209">
    <property type="entry name" value="SNF"/>
    <property type="match status" value="1"/>
</dbReference>
<feature type="binding site" evidence="14">
    <location>
        <position position="101"/>
    </location>
    <ligand>
        <name>Na(+)</name>
        <dbReference type="ChEBI" id="CHEBI:29101"/>
        <label>1</label>
    </ligand>
</feature>
<evidence type="ECO:0000256" key="12">
    <source>
        <dbReference type="ARBA" id="ARBA00023201"/>
    </source>
</evidence>
<feature type="transmembrane region" description="Helical" evidence="17">
    <location>
        <begin position="532"/>
        <end position="555"/>
    </location>
</feature>
<dbReference type="PRINTS" id="PR00176">
    <property type="entry name" value="NANEUSMPORT"/>
</dbReference>
<feature type="transmembrane region" description="Helical" evidence="17">
    <location>
        <begin position="252"/>
        <end position="270"/>
    </location>
</feature>
<keyword evidence="6" id="KW-0029">Amino-acid transport</keyword>
<evidence type="ECO:0000256" key="9">
    <source>
        <dbReference type="ARBA" id="ARBA00023065"/>
    </source>
</evidence>
<evidence type="ECO:0000256" key="11">
    <source>
        <dbReference type="ARBA" id="ARBA00023180"/>
    </source>
</evidence>
<evidence type="ECO:0000256" key="10">
    <source>
        <dbReference type="ARBA" id="ARBA00023136"/>
    </source>
</evidence>
<evidence type="ECO:0000313" key="19">
    <source>
        <dbReference type="Proteomes" id="UP001549921"/>
    </source>
</evidence>
<dbReference type="GO" id="GO:0016020">
    <property type="term" value="C:membrane"/>
    <property type="evidence" value="ECO:0007669"/>
    <property type="project" value="UniProtKB-SubCell"/>
</dbReference>
<keyword evidence="14" id="KW-0479">Metal-binding</keyword>
<keyword evidence="10 17" id="KW-0472">Membrane</keyword>
<dbReference type="GO" id="GO:0006865">
    <property type="term" value="P:amino acid transport"/>
    <property type="evidence" value="ECO:0007669"/>
    <property type="project" value="UniProtKB-KW"/>
</dbReference>
<comment type="similarity">
    <text evidence="2 15">Belongs to the sodium:neurotransmitter symporter (SNF) (TC 2.A.22) family.</text>
</comment>
<evidence type="ECO:0000256" key="8">
    <source>
        <dbReference type="ARBA" id="ARBA00023053"/>
    </source>
</evidence>
<feature type="transmembrane region" description="Helical" evidence="17">
    <location>
        <begin position="361"/>
        <end position="383"/>
    </location>
</feature>
<dbReference type="NCBIfam" id="NF037979">
    <property type="entry name" value="Na_transp"/>
    <property type="match status" value="1"/>
</dbReference>
<comment type="subcellular location">
    <subcellularLocation>
        <location evidence="1">Membrane</location>
        <topology evidence="1">Multi-pass membrane protein</topology>
    </subcellularLocation>
</comment>
<keyword evidence="5 15" id="KW-0769">Symport</keyword>
<feature type="binding site" evidence="14">
    <location>
        <position position="438"/>
    </location>
    <ligand>
        <name>Na(+)</name>
        <dbReference type="ChEBI" id="CHEBI:29101"/>
        <label>1</label>
    </ligand>
</feature>
<gene>
    <name evidence="18" type="ORF">ABMA28_014977</name>
</gene>
<evidence type="ECO:0000256" key="15">
    <source>
        <dbReference type="RuleBase" id="RU003732"/>
    </source>
</evidence>
<evidence type="ECO:0000256" key="13">
    <source>
        <dbReference type="ARBA" id="ARBA00037785"/>
    </source>
</evidence>
<feature type="binding site" evidence="14">
    <location>
        <position position="434"/>
    </location>
    <ligand>
        <name>Na(+)</name>
        <dbReference type="ChEBI" id="CHEBI:29101"/>
        <label>1</label>
    </ligand>
</feature>
<dbReference type="EMBL" id="JBEDNZ010000006">
    <property type="protein sequence ID" value="KAL0841251.1"/>
    <property type="molecule type" value="Genomic_DNA"/>
</dbReference>
<dbReference type="PANTHER" id="PTHR11616">
    <property type="entry name" value="SODIUM/CHLORIDE DEPENDENT TRANSPORTER"/>
    <property type="match status" value="1"/>
</dbReference>
<evidence type="ECO:0000256" key="5">
    <source>
        <dbReference type="ARBA" id="ARBA00022847"/>
    </source>
</evidence>
<feature type="transmembrane region" description="Helical" evidence="17">
    <location>
        <begin position="325"/>
        <end position="349"/>
    </location>
</feature>
<dbReference type="InterPro" id="IPR037272">
    <property type="entry name" value="SNS_sf"/>
</dbReference>
<keyword evidence="4 15" id="KW-0812">Transmembrane</keyword>
<feature type="binding site" evidence="14">
    <location>
        <position position="105"/>
    </location>
    <ligand>
        <name>Na(+)</name>
        <dbReference type="ChEBI" id="CHEBI:29101"/>
        <label>1</label>
    </ligand>
</feature>
<proteinExistence type="inferred from homology"/>
<evidence type="ECO:0000256" key="1">
    <source>
        <dbReference type="ARBA" id="ARBA00004141"/>
    </source>
</evidence>
<feature type="transmembrane region" description="Helical" evidence="17">
    <location>
        <begin position="170"/>
        <end position="191"/>
    </location>
</feature>
<evidence type="ECO:0000313" key="18">
    <source>
        <dbReference type="EMBL" id="KAL0841251.1"/>
    </source>
</evidence>
<name>A0ABD0TDU2_LOXSC</name>
<evidence type="ECO:0000256" key="2">
    <source>
        <dbReference type="ARBA" id="ARBA00006459"/>
    </source>
</evidence>
<feature type="binding site" evidence="14">
    <location>
        <position position="336"/>
    </location>
    <ligand>
        <name>Na(+)</name>
        <dbReference type="ChEBI" id="CHEBI:29101"/>
        <label>1</label>
    </ligand>
</feature>
<keyword evidence="12" id="KW-0739">Sodium transport</keyword>
<feature type="region of interest" description="Disordered" evidence="16">
    <location>
        <begin position="1"/>
        <end position="83"/>
    </location>
</feature>
<accession>A0ABD0TDU2</accession>
<reference evidence="18 19" key="1">
    <citation type="submission" date="2024-06" db="EMBL/GenBank/DDBJ databases">
        <title>A chromosome-level genome assembly of beet webworm, Loxostege sticticalis.</title>
        <authorList>
            <person name="Zhang Y."/>
        </authorList>
    </citation>
    <scope>NUCLEOTIDE SEQUENCE [LARGE SCALE GENOMIC DNA]</scope>
    <source>
        <strain evidence="18">AQ028</strain>
        <tissue evidence="18">Male pupae</tissue>
    </source>
</reference>
<keyword evidence="9" id="KW-0406">Ion transport</keyword>
<dbReference type="InterPro" id="IPR000175">
    <property type="entry name" value="Na/ntran_symport"/>
</dbReference>
<evidence type="ECO:0000256" key="4">
    <source>
        <dbReference type="ARBA" id="ARBA00022692"/>
    </source>
</evidence>
<keyword evidence="8 14" id="KW-0915">Sodium</keyword>
<evidence type="ECO:0000256" key="17">
    <source>
        <dbReference type="SAM" id="Phobius"/>
    </source>
</evidence>
<dbReference type="SUPFAM" id="SSF161070">
    <property type="entry name" value="SNF-like"/>
    <property type="match status" value="1"/>
</dbReference>
<dbReference type="CDD" id="cd10324">
    <property type="entry name" value="SLC6sbd"/>
    <property type="match status" value="1"/>
</dbReference>
<dbReference type="Proteomes" id="UP001549921">
    <property type="component" value="Unassembled WGS sequence"/>
</dbReference>
<comment type="function">
    <text evidence="13">Unusual broad substrate spectrum amino acid:sodium cotransporter that promotes absorption of the D isomers of essential amino acids. Neutral amino acids are the preferred substrates, especially methionine and phenylalanine.</text>
</comment>
<sequence length="660" mass="72872">MSGKDNAGFNMGDPPPNPSADSTWIPNPIPPLTTTPADLPGYPKMKPKNVQPLEPSAKVQLGQSDKLKQDLEKSEAESEEPQRATWDNQLEFIMSCIATSVGLGNIWRFPFVAYTNGGGAFLIPYIIVLFLVGKPMYYLECAVGQFSSKNSITVWSLSPAMKGIGYAQTLACSFIVSYYVSIVALSLYYLAMSFQAELPWSVCDPSWENCVPSNPNQNITVTANGTSSAELYFVKTVLQQNDGLEYGLGTPVWYLCVCLLAAWIMIFIIVARGVKSSGKAAYFLAIFPYLVMIILLITTLLLDGAGKGILFFITPQWDKLLNLEVWYAAVTQVFYSLSVCTGAIIMFSSYNGFKQNIYRDAMILTTLDTFTSLLSGITIFGILGNLAHELNTEVDEVVGSGGTGLAFISYPDAIAKTFLPQLFAVLFFLMISVLGVGSGVALLSTINTVVMDAFPRVHSVYTAAICCTIGFSVGIIYVTPGGQYVLQLVDYYGGTFLVLFCAITELIGICWIYGMESLCLDIEFMLGVKTSFYWRACWGFITPALMITVFIYGFISYEALTFGEDYVYPAAGYAAGFSMLGAGIVCVPIVMCIVLWRNRSRNIMQMLKKSFNYSSSWGPRAASVKEEWQKFREEAKVNQMGTSFWRHLWNIFTGGYRKNK</sequence>
<feature type="transmembrane region" description="Helical" evidence="17">
    <location>
        <begin position="458"/>
        <end position="479"/>
    </location>
</feature>
<keyword evidence="11" id="KW-0325">Glycoprotein</keyword>
<keyword evidence="3 15" id="KW-0813">Transport</keyword>
<feature type="compositionally biased region" description="Basic and acidic residues" evidence="16">
    <location>
        <begin position="65"/>
        <end position="82"/>
    </location>
</feature>
<dbReference type="PROSITE" id="PS00610">
    <property type="entry name" value="NA_NEUROTRAN_SYMP_1"/>
    <property type="match status" value="1"/>
</dbReference>
<evidence type="ECO:0000256" key="3">
    <source>
        <dbReference type="ARBA" id="ARBA00022448"/>
    </source>
</evidence>
<evidence type="ECO:0000256" key="7">
    <source>
        <dbReference type="ARBA" id="ARBA00022989"/>
    </source>
</evidence>
<dbReference type="GO" id="GO:0015293">
    <property type="term" value="F:symporter activity"/>
    <property type="evidence" value="ECO:0007669"/>
    <property type="project" value="UniProtKB-KW"/>
</dbReference>
<organism evidence="18 19">
    <name type="scientific">Loxostege sticticalis</name>
    <name type="common">Beet webworm moth</name>
    <dbReference type="NCBI Taxonomy" id="481309"/>
    <lineage>
        <taxon>Eukaryota</taxon>
        <taxon>Metazoa</taxon>
        <taxon>Ecdysozoa</taxon>
        <taxon>Arthropoda</taxon>
        <taxon>Hexapoda</taxon>
        <taxon>Insecta</taxon>
        <taxon>Pterygota</taxon>
        <taxon>Neoptera</taxon>
        <taxon>Endopterygota</taxon>
        <taxon>Lepidoptera</taxon>
        <taxon>Glossata</taxon>
        <taxon>Ditrysia</taxon>
        <taxon>Pyraloidea</taxon>
        <taxon>Crambidae</taxon>
        <taxon>Pyraustinae</taxon>
        <taxon>Loxostege</taxon>
    </lineage>
</organism>
<feature type="transmembrane region" description="Helical" evidence="17">
    <location>
        <begin position="422"/>
        <end position="446"/>
    </location>
</feature>
<evidence type="ECO:0000256" key="14">
    <source>
        <dbReference type="PIRSR" id="PIRSR600175-1"/>
    </source>
</evidence>
<comment type="caution">
    <text evidence="18">The sequence shown here is derived from an EMBL/GenBank/DDBJ whole genome shotgun (WGS) entry which is preliminary data.</text>
</comment>
<feature type="transmembrane region" description="Helical" evidence="17">
    <location>
        <begin position="282"/>
        <end position="305"/>
    </location>
</feature>
<keyword evidence="7 17" id="KW-1133">Transmembrane helix</keyword>